<gene>
    <name evidence="2" type="ORF">SAMN04489747_1916</name>
</gene>
<name>A0A1G6Y907_9ACTN</name>
<keyword evidence="1" id="KW-0732">Signal</keyword>
<evidence type="ECO:0000256" key="1">
    <source>
        <dbReference type="SAM" id="SignalP"/>
    </source>
</evidence>
<dbReference type="PROSITE" id="PS51257">
    <property type="entry name" value="PROKAR_LIPOPROTEIN"/>
    <property type="match status" value="1"/>
</dbReference>
<evidence type="ECO:0000313" key="3">
    <source>
        <dbReference type="Proteomes" id="UP000198546"/>
    </source>
</evidence>
<protein>
    <submittedName>
        <fullName evidence="2">ABC-type glycerol-3-phosphate transport system, substrate-binding protein</fullName>
    </submittedName>
</protein>
<reference evidence="2 3" key="1">
    <citation type="submission" date="2016-10" db="EMBL/GenBank/DDBJ databases">
        <authorList>
            <person name="de Groot N.N."/>
        </authorList>
    </citation>
    <scope>NUCLEOTIDE SEQUENCE [LARGE SCALE GENOMIC DNA]</scope>
    <source>
        <strain evidence="2 3">MON 2.2</strain>
    </source>
</reference>
<dbReference type="Pfam" id="PF01547">
    <property type="entry name" value="SBP_bac_1"/>
    <property type="match status" value="1"/>
</dbReference>
<sequence length="459" mass="49053">MTFDRRALTGPAALALTSALLLTGCSSTPEATPPAEVDTAAPVTISVGGKPTAEKPEELAAYERRLEQFRTEHANITVEPEETLWEADTFQALLAGGQLPTVFNVPFTEMQGLIARQQVADVTDFAAQRESLSSINPAVNQVVESEGRSYGVPIGAYSMGLLYNRALFAEAGLDPDAPPATWEEVREAARAIDERTDAQGYGSMTVDATGGWVLTTTSYGFGGTMESEDGTQATVDNEATREVLEMYRQMRWEDNTFGSNFLLNYEDANNAFAAGQVGMFVQGADNYATMVVNKGMDPQDFGVAPLPQAEDGLGTLGGGTVAIVNPTATPEEINAAMEWIDFQTFDKFTDEAAARADAEAAAADGLAVGAPSVPVLDAEAQERYLGWIEEYVNVPRENYADYLGTVETLPLVPEPATKAQEVYSTLDPVVQAVLTREDADVDELLAEAQATAQSAIDIG</sequence>
<dbReference type="InterPro" id="IPR050490">
    <property type="entry name" value="Bact_solute-bd_prot1"/>
</dbReference>
<dbReference type="EMBL" id="LT629688">
    <property type="protein sequence ID" value="SDD86055.1"/>
    <property type="molecule type" value="Genomic_DNA"/>
</dbReference>
<feature type="chain" id="PRO_5009240514" evidence="1">
    <location>
        <begin position="32"/>
        <end position="459"/>
    </location>
</feature>
<dbReference type="PANTHER" id="PTHR43649">
    <property type="entry name" value="ARABINOSE-BINDING PROTEIN-RELATED"/>
    <property type="match status" value="1"/>
</dbReference>
<dbReference type="AlphaFoldDB" id="A0A1G6Y907"/>
<dbReference type="Gene3D" id="3.40.190.10">
    <property type="entry name" value="Periplasmic binding protein-like II"/>
    <property type="match status" value="1"/>
</dbReference>
<proteinExistence type="predicted"/>
<evidence type="ECO:0000313" key="2">
    <source>
        <dbReference type="EMBL" id="SDD86055.1"/>
    </source>
</evidence>
<keyword evidence="3" id="KW-1185">Reference proteome</keyword>
<dbReference type="OrthoDB" id="2644341at2"/>
<dbReference type="InterPro" id="IPR006059">
    <property type="entry name" value="SBP"/>
</dbReference>
<organism evidence="2 3">
    <name type="scientific">Auraticoccus monumenti</name>
    <dbReference type="NCBI Taxonomy" id="675864"/>
    <lineage>
        <taxon>Bacteria</taxon>
        <taxon>Bacillati</taxon>
        <taxon>Actinomycetota</taxon>
        <taxon>Actinomycetes</taxon>
        <taxon>Propionibacteriales</taxon>
        <taxon>Propionibacteriaceae</taxon>
        <taxon>Auraticoccus</taxon>
    </lineage>
</organism>
<dbReference type="PANTHER" id="PTHR43649:SF16">
    <property type="entry name" value="SUGAR-BINDING LIPOPROTEIN"/>
    <property type="match status" value="1"/>
</dbReference>
<feature type="signal peptide" evidence="1">
    <location>
        <begin position="1"/>
        <end position="31"/>
    </location>
</feature>
<dbReference type="STRING" id="675864.SAMN04489747_1916"/>
<dbReference type="RefSeq" id="WP_090592724.1">
    <property type="nucleotide sequence ID" value="NZ_LT629688.1"/>
</dbReference>
<dbReference type="SUPFAM" id="SSF53850">
    <property type="entry name" value="Periplasmic binding protein-like II"/>
    <property type="match status" value="1"/>
</dbReference>
<dbReference type="Proteomes" id="UP000198546">
    <property type="component" value="Chromosome i"/>
</dbReference>
<accession>A0A1G6Y907</accession>